<evidence type="ECO:0000313" key="8">
    <source>
        <dbReference type="EMBL" id="STU68861.1"/>
    </source>
</evidence>
<keyword evidence="5" id="KW-1133">Transmembrane helix</keyword>
<evidence type="ECO:0000256" key="4">
    <source>
        <dbReference type="ARBA" id="ARBA00022692"/>
    </source>
</evidence>
<reference evidence="8 9" key="1">
    <citation type="submission" date="2018-06" db="EMBL/GenBank/DDBJ databases">
        <authorList>
            <consortium name="Pathogen Informatics"/>
            <person name="Doyle S."/>
        </authorList>
    </citation>
    <scope>NUCLEOTIDE SEQUENCE [LARGE SCALE GENOMIC DNA]</scope>
    <source>
        <strain evidence="8 9">NCTC10313</strain>
    </source>
</reference>
<evidence type="ECO:0000256" key="5">
    <source>
        <dbReference type="ARBA" id="ARBA00022989"/>
    </source>
</evidence>
<accession>A0A377ZFJ7</accession>
<evidence type="ECO:0000256" key="3">
    <source>
        <dbReference type="ARBA" id="ARBA00022519"/>
    </source>
</evidence>
<name>A0A377ZFJ7_KLEPO</name>
<dbReference type="InterPro" id="IPR051800">
    <property type="entry name" value="PqiA-PqiB_transport"/>
</dbReference>
<protein>
    <submittedName>
        <fullName evidence="8">Paraquat-inducible protein B</fullName>
    </submittedName>
</protein>
<keyword evidence="6" id="KW-0472">Membrane</keyword>
<dbReference type="InterPro" id="IPR003399">
    <property type="entry name" value="Mce/MlaD"/>
</dbReference>
<evidence type="ECO:0000313" key="9">
    <source>
        <dbReference type="Proteomes" id="UP000254487"/>
    </source>
</evidence>
<organism evidence="8 9">
    <name type="scientific">Klebsiella pneumoniae subsp. ozaenae</name>
    <dbReference type="NCBI Taxonomy" id="574"/>
    <lineage>
        <taxon>Bacteria</taxon>
        <taxon>Pseudomonadati</taxon>
        <taxon>Pseudomonadota</taxon>
        <taxon>Gammaproteobacteria</taxon>
        <taxon>Enterobacterales</taxon>
        <taxon>Enterobacteriaceae</taxon>
        <taxon>Klebsiella/Raoultella group</taxon>
        <taxon>Klebsiella</taxon>
        <taxon>Klebsiella pneumoniae complex</taxon>
    </lineage>
</organism>
<feature type="domain" description="Mce/MlaD" evidence="7">
    <location>
        <begin position="18"/>
        <end position="82"/>
    </location>
</feature>
<dbReference type="PANTHER" id="PTHR30462:SF0">
    <property type="entry name" value="INTERMEMBRANE TRANSPORT PROTEIN YEBT"/>
    <property type="match status" value="1"/>
</dbReference>
<evidence type="ECO:0000256" key="6">
    <source>
        <dbReference type="ARBA" id="ARBA00023136"/>
    </source>
</evidence>
<dbReference type="AlphaFoldDB" id="A0A377ZFJ7"/>
<sequence length="82" mass="8682">MISSPRTASCRDDADPLSGVEVGTVQDISLSKDLSKIEVSASIKRDMKDALRKETQFWLVTPKASLAGVSGLDALVGGNYIA</sequence>
<dbReference type="Pfam" id="PF02470">
    <property type="entry name" value="MlaD"/>
    <property type="match status" value="1"/>
</dbReference>
<evidence type="ECO:0000256" key="2">
    <source>
        <dbReference type="ARBA" id="ARBA00022475"/>
    </source>
</evidence>
<evidence type="ECO:0000256" key="1">
    <source>
        <dbReference type="ARBA" id="ARBA00004533"/>
    </source>
</evidence>
<proteinExistence type="predicted"/>
<dbReference type="GO" id="GO:0005886">
    <property type="term" value="C:plasma membrane"/>
    <property type="evidence" value="ECO:0007669"/>
    <property type="project" value="UniProtKB-SubCell"/>
</dbReference>
<keyword evidence="3" id="KW-0997">Cell inner membrane</keyword>
<comment type="subcellular location">
    <subcellularLocation>
        <location evidence="1">Cell inner membrane</location>
    </subcellularLocation>
</comment>
<dbReference type="PANTHER" id="PTHR30462">
    <property type="entry name" value="INTERMEMBRANE TRANSPORT PROTEIN PQIB-RELATED"/>
    <property type="match status" value="1"/>
</dbReference>
<keyword evidence="4" id="KW-0812">Transmembrane</keyword>
<keyword evidence="2" id="KW-1003">Cell membrane</keyword>
<gene>
    <name evidence="8" type="ORF">NCTC10313_02848</name>
</gene>
<evidence type="ECO:0000259" key="7">
    <source>
        <dbReference type="Pfam" id="PF02470"/>
    </source>
</evidence>
<dbReference type="Proteomes" id="UP000254487">
    <property type="component" value="Unassembled WGS sequence"/>
</dbReference>
<dbReference type="EMBL" id="UGLW01000003">
    <property type="protein sequence ID" value="STU68861.1"/>
    <property type="molecule type" value="Genomic_DNA"/>
</dbReference>